<dbReference type="Proteomes" id="UP000253606">
    <property type="component" value="Chromosome"/>
</dbReference>
<evidence type="ECO:0000256" key="4">
    <source>
        <dbReference type="ARBA" id="ARBA00022670"/>
    </source>
</evidence>
<organism evidence="12 13">
    <name type="scientific">Acidisarcina polymorpha</name>
    <dbReference type="NCBI Taxonomy" id="2211140"/>
    <lineage>
        <taxon>Bacteria</taxon>
        <taxon>Pseudomonadati</taxon>
        <taxon>Acidobacteriota</taxon>
        <taxon>Terriglobia</taxon>
        <taxon>Terriglobales</taxon>
        <taxon>Acidobacteriaceae</taxon>
        <taxon>Acidisarcina</taxon>
    </lineage>
</organism>
<feature type="transmembrane region" description="Helical" evidence="10">
    <location>
        <begin position="66"/>
        <end position="85"/>
    </location>
</feature>
<feature type="domain" description="Peptidase M50" evidence="11">
    <location>
        <begin position="36"/>
        <end position="199"/>
    </location>
</feature>
<evidence type="ECO:0000256" key="7">
    <source>
        <dbReference type="ARBA" id="ARBA00022946"/>
    </source>
</evidence>
<name>A0A2Z5FYZ8_9BACT</name>
<keyword evidence="6 12" id="KW-0378">Hydrolase</keyword>
<feature type="transmembrane region" description="Helical" evidence="10">
    <location>
        <begin position="7"/>
        <end position="24"/>
    </location>
</feature>
<evidence type="ECO:0000259" key="11">
    <source>
        <dbReference type="Pfam" id="PF02163"/>
    </source>
</evidence>
<evidence type="ECO:0000256" key="6">
    <source>
        <dbReference type="ARBA" id="ARBA00022801"/>
    </source>
</evidence>
<keyword evidence="7" id="KW-0809">Transit peptide</keyword>
<reference evidence="12 13" key="1">
    <citation type="journal article" date="2018" name="Front. Microbiol.">
        <title>Hydrolytic Capabilities as a Key to Environmental Success: Chitinolytic and Cellulolytic Acidobacteria From Acidic Sub-arctic Soils and Boreal Peatlands.</title>
        <authorList>
            <person name="Belova S.E."/>
            <person name="Ravin N.V."/>
            <person name="Pankratov T.A."/>
            <person name="Rakitin A.L."/>
            <person name="Ivanova A.A."/>
            <person name="Beletsky A.V."/>
            <person name="Mardanov A.V."/>
            <person name="Sinninghe Damste J.S."/>
            <person name="Dedysh S.N."/>
        </authorList>
    </citation>
    <scope>NUCLEOTIDE SEQUENCE [LARGE SCALE GENOMIC DNA]</scope>
    <source>
        <strain evidence="12 13">SBC82</strain>
    </source>
</reference>
<comment type="subcellular location">
    <subcellularLocation>
        <location evidence="2">Membrane</location>
        <topology evidence="2">Multi-pass membrane protein</topology>
    </subcellularLocation>
</comment>
<dbReference type="GO" id="GO:0016020">
    <property type="term" value="C:membrane"/>
    <property type="evidence" value="ECO:0007669"/>
    <property type="project" value="UniProtKB-SubCell"/>
</dbReference>
<evidence type="ECO:0000256" key="10">
    <source>
        <dbReference type="SAM" id="Phobius"/>
    </source>
</evidence>
<keyword evidence="8 10" id="KW-1133">Transmembrane helix</keyword>
<dbReference type="EMBL" id="CP030840">
    <property type="protein sequence ID" value="AXC11754.1"/>
    <property type="molecule type" value="Genomic_DNA"/>
</dbReference>
<evidence type="ECO:0000256" key="2">
    <source>
        <dbReference type="ARBA" id="ARBA00004141"/>
    </source>
</evidence>
<comment type="similarity">
    <text evidence="3">Belongs to the peptidase M50B family.</text>
</comment>
<dbReference type="InterPro" id="IPR044838">
    <property type="entry name" value="EGY1-like"/>
</dbReference>
<gene>
    <name evidence="12" type="ORF">ACPOL_2432</name>
</gene>
<evidence type="ECO:0000256" key="9">
    <source>
        <dbReference type="ARBA" id="ARBA00023136"/>
    </source>
</evidence>
<feature type="transmembrane region" description="Helical" evidence="10">
    <location>
        <begin position="97"/>
        <end position="118"/>
    </location>
</feature>
<evidence type="ECO:0000313" key="13">
    <source>
        <dbReference type="Proteomes" id="UP000253606"/>
    </source>
</evidence>
<evidence type="ECO:0000313" key="12">
    <source>
        <dbReference type="EMBL" id="AXC11754.1"/>
    </source>
</evidence>
<accession>A0A2Z5FYZ8</accession>
<keyword evidence="4" id="KW-0645">Protease</keyword>
<dbReference type="CDD" id="cd06160">
    <property type="entry name" value="S2P-M50_like_2"/>
    <property type="match status" value="1"/>
</dbReference>
<feature type="transmembrane region" description="Helical" evidence="10">
    <location>
        <begin position="251"/>
        <end position="277"/>
    </location>
</feature>
<evidence type="ECO:0000256" key="3">
    <source>
        <dbReference type="ARBA" id="ARBA00007931"/>
    </source>
</evidence>
<feature type="transmembrane region" description="Helical" evidence="10">
    <location>
        <begin position="130"/>
        <end position="148"/>
    </location>
</feature>
<proteinExistence type="inferred from homology"/>
<keyword evidence="5 10" id="KW-0812">Transmembrane</keyword>
<dbReference type="GO" id="GO:0006508">
    <property type="term" value="P:proteolysis"/>
    <property type="evidence" value="ECO:0007669"/>
    <property type="project" value="UniProtKB-KW"/>
</dbReference>
<evidence type="ECO:0000256" key="1">
    <source>
        <dbReference type="ARBA" id="ARBA00001947"/>
    </source>
</evidence>
<comment type="cofactor">
    <cofactor evidence="1">
        <name>Zn(2+)</name>
        <dbReference type="ChEBI" id="CHEBI:29105"/>
    </cofactor>
</comment>
<dbReference type="Pfam" id="PF02163">
    <property type="entry name" value="Peptidase_M50"/>
    <property type="match status" value="1"/>
</dbReference>
<dbReference type="AlphaFoldDB" id="A0A2Z5FYZ8"/>
<keyword evidence="9 10" id="KW-0472">Membrane</keyword>
<dbReference type="GO" id="GO:0008233">
    <property type="term" value="F:peptidase activity"/>
    <property type="evidence" value="ECO:0007669"/>
    <property type="project" value="UniProtKB-KW"/>
</dbReference>
<evidence type="ECO:0000256" key="5">
    <source>
        <dbReference type="ARBA" id="ARBA00022692"/>
    </source>
</evidence>
<dbReference type="InterPro" id="IPR008915">
    <property type="entry name" value="Peptidase_M50"/>
</dbReference>
<protein>
    <submittedName>
        <fullName evidence="12">Putative metal-dependent hydrolase</fullName>
    </submittedName>
</protein>
<dbReference type="PANTHER" id="PTHR31412">
    <property type="entry name" value="ZINC METALLOPROTEASE EGY1"/>
    <property type="match status" value="1"/>
</dbReference>
<dbReference type="PANTHER" id="PTHR31412:SF0">
    <property type="entry name" value="ZINC METALLOPROTEASE EGY1, CHLOROPLASTIC-RELATED"/>
    <property type="match status" value="1"/>
</dbReference>
<evidence type="ECO:0000256" key="8">
    <source>
        <dbReference type="ARBA" id="ARBA00022989"/>
    </source>
</evidence>
<feature type="transmembrane region" description="Helical" evidence="10">
    <location>
        <begin position="30"/>
        <end position="54"/>
    </location>
</feature>
<feature type="transmembrane region" description="Helical" evidence="10">
    <location>
        <begin position="160"/>
        <end position="180"/>
    </location>
</feature>
<keyword evidence="13" id="KW-1185">Reference proteome</keyword>
<sequence length="278" mass="30140">MWNFRRGIPAFATVGDFVPFMWVFKHPGELAGGLSFSLTLLAILLAHEFGHWLLCAYHRVVASWPYLLPAPTLSGTAGAVIRIRFGIPSLDALMDVGIAGPVAGCVVAIPATLVGLLLSKTAAGPVQPVLIQLNAPLAMRLLYAPMRLLAPSFPSLDNLLWHPVLIAAWVGLFVTSLNLIPAGQLDGGHVLYAISRRWHRWITIAVPGLLLIAGLTLWVGWLLWGVILLIPAMRHPYVAAYPELSGNRGRFGWLAVLMLVLTFLPAPFADAGLLGYLR</sequence>
<dbReference type="KEGG" id="abas:ACPOL_2432"/>
<feature type="transmembrane region" description="Helical" evidence="10">
    <location>
        <begin position="201"/>
        <end position="231"/>
    </location>
</feature>